<proteinExistence type="predicted"/>
<dbReference type="Pfam" id="PF14072">
    <property type="entry name" value="DndB"/>
    <property type="match status" value="1"/>
</dbReference>
<name>A0A5A5R0J5_MICAE</name>
<dbReference type="EMBL" id="BHVO01000005">
    <property type="protein sequence ID" value="GCA68993.1"/>
    <property type="molecule type" value="Genomic_DNA"/>
</dbReference>
<organism evidence="2 3">
    <name type="scientific">Microcystis aeruginosa NIES-2519</name>
    <dbReference type="NCBI Taxonomy" id="2303981"/>
    <lineage>
        <taxon>Bacteria</taxon>
        <taxon>Bacillati</taxon>
        <taxon>Cyanobacteriota</taxon>
        <taxon>Cyanophyceae</taxon>
        <taxon>Oscillatoriophycideae</taxon>
        <taxon>Chroococcales</taxon>
        <taxon>Microcystaceae</taxon>
        <taxon>Microcystis</taxon>
    </lineage>
</organism>
<evidence type="ECO:0000313" key="3">
    <source>
        <dbReference type="Proteomes" id="UP000323569"/>
    </source>
</evidence>
<evidence type="ECO:0000256" key="1">
    <source>
        <dbReference type="SAM" id="MobiDB-lite"/>
    </source>
</evidence>
<feature type="region of interest" description="Disordered" evidence="1">
    <location>
        <begin position="70"/>
        <end position="91"/>
    </location>
</feature>
<accession>A0A5A5R0J5</accession>
<reference evidence="2 3" key="1">
    <citation type="submission" date="2018-09" db="EMBL/GenBank/DDBJ databases">
        <title>Evolutionary history of phycoerythrin pigmentation in the water bloom-forming cyanobacterium Microcystis aeruginosa.</title>
        <authorList>
            <person name="Tanabe Y."/>
            <person name="Tanabe Y."/>
            <person name="Yamaguchi H."/>
        </authorList>
    </citation>
    <scope>NUCLEOTIDE SEQUENCE [LARGE SCALE GENOMIC DNA]</scope>
    <source>
        <strain evidence="2 3">NIES-2519</strain>
    </source>
</reference>
<feature type="compositionally biased region" description="Basic and acidic residues" evidence="1">
    <location>
        <begin position="81"/>
        <end position="91"/>
    </location>
</feature>
<dbReference type="AlphaFoldDB" id="A0A5A5R0J5"/>
<dbReference type="CDD" id="cd16412">
    <property type="entry name" value="dndB"/>
    <property type="match status" value="1"/>
</dbReference>
<dbReference type="InterPro" id="IPR017642">
    <property type="entry name" value="DNA_S_mod_DndB"/>
</dbReference>
<gene>
    <name evidence="2" type="ORF">MiYa_00515</name>
</gene>
<comment type="caution">
    <text evidence="2">The sequence shown here is derived from an EMBL/GenBank/DDBJ whole genome shotgun (WGS) entry which is preliminary data.</text>
</comment>
<evidence type="ECO:0008006" key="4">
    <source>
        <dbReference type="Google" id="ProtNLM"/>
    </source>
</evidence>
<dbReference type="Proteomes" id="UP000323569">
    <property type="component" value="Unassembled WGS sequence"/>
</dbReference>
<sequence>MSIECFLVFFFIMSDIAPHSSDLTQQLNQVLEYYFSEHYREKCYLGLVFQQGKRKMVQINVPAHDLPTLLQAKPSTGNDPDSGKNRPEVQGHTEEVKEYILKRIKQDKPWILGTLTANVDPEKIKLIDLARGLCLVVIGRGIKLDITDGQHRKRAIHELITNSEGELIGDNDFPITLVLEGDFRQCQTDFRDMAQTRPLDKSLLLSFGEFEGRVGITKNLLYQVSMFDGKTEAIKDQTSLKKKLIYTFNYVAKLVSLAFDNDISSDLTEISVEESSEALSKCLNQFFHECSQTREIAGNSTDKLTVDQLTKFQTSCILGRSVGLEILGYLLHDIYDENNNSFDSAKISLLAGLDWATGSDLWSGNVVTIDPNPKKPANPYRISASMNMVKLAVYNAKNRLGWVEKSTSSILDFQ</sequence>
<protein>
    <recommendedName>
        <fullName evidence="4">DGQHR domain-containing protein</fullName>
    </recommendedName>
</protein>
<evidence type="ECO:0000313" key="2">
    <source>
        <dbReference type="EMBL" id="GCA68993.1"/>
    </source>
</evidence>